<name>A0A2U2BYZ9_9BACT</name>
<dbReference type="RefSeq" id="WP_109066700.1">
    <property type="nucleotide sequence ID" value="NZ_JAODBW010000009.1"/>
</dbReference>
<comment type="caution">
    <text evidence="1">The sequence shown here is derived from an EMBL/GenBank/DDBJ whole genome shotgun (WGS) entry which is preliminary data.</text>
</comment>
<proteinExistence type="predicted"/>
<protein>
    <submittedName>
        <fullName evidence="1">Uncharacterized protein</fullName>
    </submittedName>
</protein>
<dbReference type="STRING" id="28200.GCA_001572935_00575"/>
<dbReference type="EMBL" id="QEYI01000009">
    <property type="protein sequence ID" value="PWE20029.1"/>
    <property type="molecule type" value="Genomic_DNA"/>
</dbReference>
<dbReference type="AlphaFoldDB" id="A0A2U2BYZ9"/>
<organism evidence="1 2">
    <name type="scientific">Aliarcobacter skirrowii</name>
    <dbReference type="NCBI Taxonomy" id="28200"/>
    <lineage>
        <taxon>Bacteria</taxon>
        <taxon>Pseudomonadati</taxon>
        <taxon>Campylobacterota</taxon>
        <taxon>Epsilonproteobacteria</taxon>
        <taxon>Campylobacterales</taxon>
        <taxon>Arcobacteraceae</taxon>
        <taxon>Aliarcobacter</taxon>
    </lineage>
</organism>
<evidence type="ECO:0000313" key="1">
    <source>
        <dbReference type="EMBL" id="PWE20029.1"/>
    </source>
</evidence>
<gene>
    <name evidence="1" type="ORF">DF188_08940</name>
</gene>
<evidence type="ECO:0000313" key="2">
    <source>
        <dbReference type="Proteomes" id="UP000245014"/>
    </source>
</evidence>
<reference evidence="1 2" key="1">
    <citation type="submission" date="2018-05" db="EMBL/GenBank/DDBJ databases">
        <title>Antimicrobial susceptibility testing and genomic analysis of Arcobacter skirrowii strains and one Arcobacter butzleri isolated from German poultry farms.</title>
        <authorList>
            <person name="Haenel I."/>
            <person name="Hotzel H."/>
            <person name="Tomaso H."/>
            <person name="Busch A."/>
        </authorList>
    </citation>
    <scope>NUCLEOTIDE SEQUENCE [LARGE SCALE GENOMIC DNA]</scope>
    <source>
        <strain evidence="2">v</strain>
    </source>
</reference>
<dbReference type="Proteomes" id="UP000245014">
    <property type="component" value="Unassembled WGS sequence"/>
</dbReference>
<sequence>MKILLIVTIIFTNFLFANYDYRGKNSGKIDMHGGKGENLINEQNSLQNKDLNKIGIIKPKLPNAPQKLINEDKKEKKDGLK</sequence>
<accession>A0A2U2BYZ9</accession>